<reference evidence="1 2" key="1">
    <citation type="journal article" date="2015" name="Nature">
        <title>rRNA introns, odd ribosomes, and small enigmatic genomes across a large radiation of phyla.</title>
        <authorList>
            <person name="Brown C.T."/>
            <person name="Hug L.A."/>
            <person name="Thomas B.C."/>
            <person name="Sharon I."/>
            <person name="Castelle C.J."/>
            <person name="Singh A."/>
            <person name="Wilkins M.J."/>
            <person name="Williams K.H."/>
            <person name="Banfield J.F."/>
        </authorList>
    </citation>
    <scope>NUCLEOTIDE SEQUENCE [LARGE SCALE GENOMIC DNA]</scope>
</reference>
<evidence type="ECO:0000313" key="2">
    <source>
        <dbReference type="Proteomes" id="UP000034320"/>
    </source>
</evidence>
<dbReference type="EMBL" id="LCDD01000016">
    <property type="protein sequence ID" value="KKS46532.1"/>
    <property type="molecule type" value="Genomic_DNA"/>
</dbReference>
<organism evidence="1 2">
    <name type="scientific">Candidatus Gottesmanbacteria bacterium GW2011_GWA2_42_18</name>
    <dbReference type="NCBI Taxonomy" id="1618442"/>
    <lineage>
        <taxon>Bacteria</taxon>
        <taxon>Candidatus Gottesmaniibacteriota</taxon>
    </lineage>
</organism>
<dbReference type="Proteomes" id="UP000034320">
    <property type="component" value="Unassembled WGS sequence"/>
</dbReference>
<comment type="caution">
    <text evidence="1">The sequence shown here is derived from an EMBL/GenBank/DDBJ whole genome shotgun (WGS) entry which is preliminary data.</text>
</comment>
<accession>A0A0G0ZCV8</accession>
<evidence type="ECO:0000313" key="1">
    <source>
        <dbReference type="EMBL" id="KKS46532.1"/>
    </source>
</evidence>
<dbReference type="SUPFAM" id="SSF53756">
    <property type="entry name" value="UDP-Glycosyltransferase/glycogen phosphorylase"/>
    <property type="match status" value="1"/>
</dbReference>
<proteinExistence type="predicted"/>
<gene>
    <name evidence="1" type="ORF">UV09_C0016G0022</name>
</gene>
<dbReference type="Gene3D" id="3.40.50.2000">
    <property type="entry name" value="Glycogen Phosphorylase B"/>
    <property type="match status" value="2"/>
</dbReference>
<sequence length="744" mass="83843">MRREILVFTPPFPTHTAVHGNLVKRYGDCFDMGLVVTGWRNVRPDLRGLDGYSIVLAKSDLKGDHPALSTLPRAAELLGDSLRVVDDVKPKLVISDYWSIEGSLAARMRRIPCMISIPSVIGPFNSPDVLRRKLANEENVRALEYMEQEHGITVDLGEAEMIFDSIHFPSPKGNLVYTYEGIPPPNYLDNRLPAPYYLIGGPIRTENSTRNEHLRGFPTIIISFGRKAMGSFERHIEDRVKIQEFMGRLTALLNGNYPKVIFDSKGTQVLREYPENWEVQEMIGLEGQSPNPVLITDGDYTTFHDALKREIPMVVIPFTDRNQLIGERVEALGVGVNIGKGWNLDRRVNADNLSASLADEVSLAVEAILSDPRYRQAYEGIELTSTSLYALLKSTLNNENLSVEKPGPRLIQGQEYANSPMVFSLKRGQIVCGTDDARVRFEEVAKLPQLHIWQGEPFSELASKQDELPVTLDKYLDALRYYEIEQIDLNSDMPAYTRLLQALKIFLNGETDTCWMSVKGIDFFAELFGVRFLVDHFDPNSNYITAREMAHILNRKEQFQGNTIFYQESSEGWQEVSFEEVEQFISNEDVVELNVIENVIEYSDGDPIPWEQGVYINTSSPETAEALKEVLVENKVDLSLVQGVIPICEENSEDIGMEEAVLVSAQNLLKLKEQFKDSQTFYGLLVSAAKGVFGQNSGKNVVIVMLMDVKGRTAIGKCDGIQFPNADESELFRNAFSRAMRQIE</sequence>
<protein>
    <submittedName>
        <fullName evidence="1">Uncharacterized protein</fullName>
    </submittedName>
</protein>
<dbReference type="AlphaFoldDB" id="A0A0G0ZCV8"/>
<name>A0A0G0ZCV8_9BACT</name>